<dbReference type="GO" id="GO:0016887">
    <property type="term" value="F:ATP hydrolysis activity"/>
    <property type="evidence" value="ECO:0007669"/>
    <property type="project" value="InterPro"/>
</dbReference>
<evidence type="ECO:0000313" key="11">
    <source>
        <dbReference type="EMBL" id="KJL36634.1"/>
    </source>
</evidence>
<dbReference type="CDD" id="cd06581">
    <property type="entry name" value="TM_PBP1_LivM_like"/>
    <property type="match status" value="1"/>
</dbReference>
<keyword evidence="2" id="KW-0813">Transport</keyword>
<dbReference type="InterPro" id="IPR032823">
    <property type="entry name" value="BCA_ABC_TP_C"/>
</dbReference>
<feature type="transmembrane region" description="Helical" evidence="9">
    <location>
        <begin position="258"/>
        <end position="285"/>
    </location>
</feature>
<evidence type="ECO:0000256" key="2">
    <source>
        <dbReference type="ARBA" id="ARBA00022448"/>
    </source>
</evidence>
<name>A0A0F0LVA3_9MICO</name>
<proteinExistence type="predicted"/>
<dbReference type="GO" id="GO:0005886">
    <property type="term" value="C:plasma membrane"/>
    <property type="evidence" value="ECO:0007669"/>
    <property type="project" value="UniProtKB-SubCell"/>
</dbReference>
<keyword evidence="6 11" id="KW-0067">ATP-binding</keyword>
<dbReference type="PROSITE" id="PS50893">
    <property type="entry name" value="ABC_TRANSPORTER_2"/>
    <property type="match status" value="1"/>
</dbReference>
<feature type="transmembrane region" description="Helical" evidence="9">
    <location>
        <begin position="173"/>
        <end position="192"/>
    </location>
</feature>
<feature type="transmembrane region" description="Helical" evidence="9">
    <location>
        <begin position="76"/>
        <end position="97"/>
    </location>
</feature>
<dbReference type="SUPFAM" id="SSF52540">
    <property type="entry name" value="P-loop containing nucleoside triphosphate hydrolases"/>
    <property type="match status" value="1"/>
</dbReference>
<evidence type="ECO:0000259" key="10">
    <source>
        <dbReference type="PROSITE" id="PS50893"/>
    </source>
</evidence>
<evidence type="ECO:0000256" key="6">
    <source>
        <dbReference type="ARBA" id="ARBA00022840"/>
    </source>
</evidence>
<dbReference type="InterPro" id="IPR003593">
    <property type="entry name" value="AAA+_ATPase"/>
</dbReference>
<dbReference type="InterPro" id="IPR001851">
    <property type="entry name" value="ABC_transp_permease"/>
</dbReference>
<evidence type="ECO:0000256" key="8">
    <source>
        <dbReference type="ARBA" id="ARBA00023136"/>
    </source>
</evidence>
<evidence type="ECO:0000256" key="9">
    <source>
        <dbReference type="SAM" id="Phobius"/>
    </source>
</evidence>
<dbReference type="SMART" id="SM00382">
    <property type="entry name" value="AAA"/>
    <property type="match status" value="1"/>
</dbReference>
<feature type="transmembrane region" description="Helical" evidence="9">
    <location>
        <begin position="48"/>
        <end position="69"/>
    </location>
</feature>
<evidence type="ECO:0000313" key="12">
    <source>
        <dbReference type="Proteomes" id="UP000033740"/>
    </source>
</evidence>
<dbReference type="Proteomes" id="UP000033740">
    <property type="component" value="Unassembled WGS sequence"/>
</dbReference>
<comment type="caution">
    <text evidence="11">The sequence shown here is derived from an EMBL/GenBank/DDBJ whole genome shotgun (WGS) entry which is preliminary data.</text>
</comment>
<dbReference type="RefSeq" id="WP_045270367.1">
    <property type="nucleotide sequence ID" value="NZ_JYIX01000018.1"/>
</dbReference>
<evidence type="ECO:0000256" key="5">
    <source>
        <dbReference type="ARBA" id="ARBA00022741"/>
    </source>
</evidence>
<evidence type="ECO:0000256" key="4">
    <source>
        <dbReference type="ARBA" id="ARBA00022692"/>
    </source>
</evidence>
<dbReference type="PATRIC" id="fig|582680.6.peg.223"/>
<keyword evidence="5" id="KW-0547">Nucleotide-binding</keyword>
<evidence type="ECO:0000256" key="3">
    <source>
        <dbReference type="ARBA" id="ARBA00022475"/>
    </source>
</evidence>
<protein>
    <submittedName>
        <fullName evidence="11">Lipopolysaccharide export system ATP-binding protein LptB</fullName>
        <ecNumber evidence="11">3.6.3.-</ecNumber>
    </submittedName>
</protein>
<evidence type="ECO:0000256" key="1">
    <source>
        <dbReference type="ARBA" id="ARBA00004651"/>
    </source>
</evidence>
<keyword evidence="12" id="KW-1185">Reference proteome</keyword>
<gene>
    <name evidence="11" type="primary">lptB_1</name>
    <name evidence="11" type="ORF">RS86_00218</name>
</gene>
<dbReference type="EC" id="3.6.3.-" evidence="11"/>
<feature type="transmembrane region" description="Helical" evidence="9">
    <location>
        <begin position="103"/>
        <end position="126"/>
    </location>
</feature>
<feature type="transmembrane region" description="Helical" evidence="9">
    <location>
        <begin position="223"/>
        <end position="246"/>
    </location>
</feature>
<dbReference type="EMBL" id="JYIX01000018">
    <property type="protein sequence ID" value="KJL36634.1"/>
    <property type="molecule type" value="Genomic_DNA"/>
</dbReference>
<dbReference type="InterPro" id="IPR051120">
    <property type="entry name" value="ABC_AA/LPS_Transport"/>
</dbReference>
<dbReference type="GO" id="GO:0015658">
    <property type="term" value="F:branched-chain amino acid transmembrane transporter activity"/>
    <property type="evidence" value="ECO:0007669"/>
    <property type="project" value="InterPro"/>
</dbReference>
<dbReference type="Pfam" id="PF02653">
    <property type="entry name" value="BPD_transp_2"/>
    <property type="match status" value="1"/>
</dbReference>
<feature type="transmembrane region" description="Helical" evidence="9">
    <location>
        <begin position="133"/>
        <end position="153"/>
    </location>
</feature>
<feature type="domain" description="ABC transporter" evidence="10">
    <location>
        <begin position="374"/>
        <end position="601"/>
    </location>
</feature>
<organism evidence="11 12">
    <name type="scientific">Microbacterium azadirachtae</name>
    <dbReference type="NCBI Taxonomy" id="582680"/>
    <lineage>
        <taxon>Bacteria</taxon>
        <taxon>Bacillati</taxon>
        <taxon>Actinomycetota</taxon>
        <taxon>Actinomycetes</taxon>
        <taxon>Micrococcales</taxon>
        <taxon>Microbacteriaceae</taxon>
        <taxon>Microbacterium</taxon>
    </lineage>
</organism>
<feature type="transmembrane region" description="Helical" evidence="9">
    <location>
        <begin position="21"/>
        <end position="42"/>
    </location>
</feature>
<dbReference type="AlphaFoldDB" id="A0A0F0LVA3"/>
<feature type="transmembrane region" description="Helical" evidence="9">
    <location>
        <begin position="297"/>
        <end position="318"/>
    </location>
</feature>
<dbReference type="InterPro" id="IPR043428">
    <property type="entry name" value="LivM-like"/>
</dbReference>
<accession>A0A0F0LVA3</accession>
<comment type="subcellular location">
    <subcellularLocation>
        <location evidence="1">Cell membrane</location>
        <topology evidence="1">Multi-pass membrane protein</topology>
    </subcellularLocation>
</comment>
<dbReference type="GO" id="GO:0005524">
    <property type="term" value="F:ATP binding"/>
    <property type="evidence" value="ECO:0007669"/>
    <property type="project" value="UniProtKB-KW"/>
</dbReference>
<dbReference type="Pfam" id="PF00005">
    <property type="entry name" value="ABC_tran"/>
    <property type="match status" value="1"/>
</dbReference>
<dbReference type="InterPro" id="IPR027417">
    <property type="entry name" value="P-loop_NTPase"/>
</dbReference>
<dbReference type="Gene3D" id="3.40.50.300">
    <property type="entry name" value="P-loop containing nucleotide triphosphate hydrolases"/>
    <property type="match status" value="1"/>
</dbReference>
<keyword evidence="4 9" id="KW-0812">Transmembrane</keyword>
<keyword evidence="11" id="KW-0378">Hydrolase</keyword>
<keyword evidence="3" id="KW-1003">Cell membrane</keyword>
<reference evidence="11 12" key="1">
    <citation type="submission" date="2015-02" db="EMBL/GenBank/DDBJ databases">
        <title>Draft genome sequences of ten Microbacterium spp. with emphasis on heavy metal contaminated environments.</title>
        <authorList>
            <person name="Corretto E."/>
        </authorList>
    </citation>
    <scope>NUCLEOTIDE SEQUENCE [LARGE SCALE GENOMIC DNA]</scope>
    <source>
        <strain evidence="11 12">ARN176</strain>
    </source>
</reference>
<dbReference type="STRING" id="582680.RS86_00218"/>
<keyword evidence="8 9" id="KW-0472">Membrane</keyword>
<dbReference type="PANTHER" id="PTHR45772">
    <property type="entry name" value="CONSERVED COMPONENT OF ABC TRANSPORTER FOR NATURAL AMINO ACIDS-RELATED"/>
    <property type="match status" value="1"/>
</dbReference>
<keyword evidence="7 9" id="KW-1133">Transmembrane helix</keyword>
<dbReference type="InterPro" id="IPR003439">
    <property type="entry name" value="ABC_transporter-like_ATP-bd"/>
</dbReference>
<dbReference type="Pfam" id="PF12399">
    <property type="entry name" value="BCA_ABC_TP_C"/>
    <property type="match status" value="1"/>
</dbReference>
<evidence type="ECO:0000256" key="7">
    <source>
        <dbReference type="ARBA" id="ARBA00022989"/>
    </source>
</evidence>
<sequence length="606" mass="63901">MPHAEPLSPARPSVPLLQRPVVRIVWPFAVGALAILVGLLLSNTLPGYFVYLAISAVIAAIAIMGLGVVTGSAGMIALCQLTFAAIGAWIVALMNIWHAPGGFIVWLILGALVAGVAGILVGLPALRLRGVNLAVVTLGFAAAADVTLVQIQFPGSADAISIDRPTMFSNDKKFFFLSIIVLVVCGLIVFFLQRSRWGASWKAVAFSERGTAAAGQSVQVAKLTAFAVSAALGGVAGGLLAGQVQLPFAASFTPLQSLALYVLAIMSGAHLIDMAVFGGILWVLVPELLKRWHIPQDWGFVIFGVLGVQALTSGTSLGQGIRNLIWKRQDRKTANAAIAALTALPPDASDDAEEIRTTTTATLDPALLSGEPVLTVEHLTVEFGALKALDDVSFSVPEASIMGLIGPNGAGKSTFVDAISGFLPKHGGRVLLGGRDLAALSPTRRARLGLRRTFQQDRVPPLLTVGGYVRFVSRRRLSAPDIEETLAFFGCPPARARLSSVDVGTRRLVEVAAAVLAGPRLLILDEPAAGLSHDEHLALAARLRELPQRYGVALIIIEHDLDLVRSVCPMLTVLNFGQVLATGPQDEVLANPDVVKAYMGETELLS</sequence>